<reference evidence="2 3" key="1">
    <citation type="journal article" date="2019" name="G3 (Bethesda)">
        <title>Sequencing of a Wild Apple (Malus baccata) Genome Unravels the Differences Between Cultivated and Wild Apple Species Regarding Disease Resistance and Cold Tolerance.</title>
        <authorList>
            <person name="Chen X."/>
        </authorList>
    </citation>
    <scope>NUCLEOTIDE SEQUENCE [LARGE SCALE GENOMIC DNA]</scope>
    <source>
        <strain evidence="3">cv. Shandingzi</strain>
        <tissue evidence="2">Leaves</tissue>
    </source>
</reference>
<proteinExistence type="predicted"/>
<accession>A0A540K815</accession>
<dbReference type="AlphaFoldDB" id="A0A540K815"/>
<comment type="caution">
    <text evidence="2">The sequence shown here is derived from an EMBL/GenBank/DDBJ whole genome shotgun (WGS) entry which is preliminary data.</text>
</comment>
<dbReference type="EMBL" id="VIEB01001849">
    <property type="protein sequence ID" value="TQD70330.1"/>
    <property type="molecule type" value="Genomic_DNA"/>
</dbReference>
<name>A0A540K815_MALBA</name>
<keyword evidence="3" id="KW-1185">Reference proteome</keyword>
<evidence type="ECO:0000256" key="1">
    <source>
        <dbReference type="SAM" id="MobiDB-lite"/>
    </source>
</evidence>
<evidence type="ECO:0000313" key="3">
    <source>
        <dbReference type="Proteomes" id="UP000315295"/>
    </source>
</evidence>
<feature type="compositionally biased region" description="Acidic residues" evidence="1">
    <location>
        <begin position="78"/>
        <end position="88"/>
    </location>
</feature>
<dbReference type="Proteomes" id="UP000315295">
    <property type="component" value="Unassembled WGS sequence"/>
</dbReference>
<evidence type="ECO:0000313" key="2">
    <source>
        <dbReference type="EMBL" id="TQD70330.1"/>
    </source>
</evidence>
<feature type="region of interest" description="Disordered" evidence="1">
    <location>
        <begin position="75"/>
        <end position="99"/>
    </location>
</feature>
<sequence length="119" mass="13372">MVKVPKLWNYRSCQRTLRGTALMKPLLVLFPACRSLFIDSKPLMIPTTKKQMKNFFFCNCNSNFSSSTKAKVQYETLPSDDEDSEDIDGNPLFRSDADGKSSIALSGEHIGVNDGDHTY</sequence>
<gene>
    <name evidence="2" type="ORF">C1H46_044135</name>
</gene>
<protein>
    <submittedName>
        <fullName evidence="2">Uncharacterized protein</fullName>
    </submittedName>
</protein>
<organism evidence="2 3">
    <name type="scientific">Malus baccata</name>
    <name type="common">Siberian crab apple</name>
    <name type="synonym">Pyrus baccata</name>
    <dbReference type="NCBI Taxonomy" id="106549"/>
    <lineage>
        <taxon>Eukaryota</taxon>
        <taxon>Viridiplantae</taxon>
        <taxon>Streptophyta</taxon>
        <taxon>Embryophyta</taxon>
        <taxon>Tracheophyta</taxon>
        <taxon>Spermatophyta</taxon>
        <taxon>Magnoliopsida</taxon>
        <taxon>eudicotyledons</taxon>
        <taxon>Gunneridae</taxon>
        <taxon>Pentapetalae</taxon>
        <taxon>rosids</taxon>
        <taxon>fabids</taxon>
        <taxon>Rosales</taxon>
        <taxon>Rosaceae</taxon>
        <taxon>Amygdaloideae</taxon>
        <taxon>Maleae</taxon>
        <taxon>Malus</taxon>
    </lineage>
</organism>